<dbReference type="Gene3D" id="3.20.20.60">
    <property type="entry name" value="Phosphoenolpyruvate-binding domains"/>
    <property type="match status" value="1"/>
</dbReference>
<sequence length="774" mass="86015">MTMTETDVQARTSFEEDLAATQRYIDSPRFEGIVRLYTARQVAEQRGTIPADYPVAREAAGAFYARLRELASAQKSITTFGPYSPGQAVTIKRMGIEGIYLGGWATSAKGSISEDPGPDLASYPLSQVPDEAAGLVRALLTADRNQQYLRLKMTDAQRAATPAIDYRPFIIADADTGHGGDPHVRNLIRRFVEAGVPGYHIEDQRPGTKKCGHQGGKVLVPSDEQIKRLNTARFQLDIMRVPGIIVARTDAEAANLIDSRADERDQPFLLGATNLKVPPYKACFLALMRSFHAQGVTELRGHLLYALPDGEYEAADAWLERHGIATLVTEAAAAWQKGEHDGQLTSVDDLFDGVESRFVDAWQADAGLETYGEAVAELVAFREREGEPLAMTPAEWREFAKTASLYAAREKARELGADVPWDCERAKTPEGYYQVRGGIPYAIAKSLAAAPFCDILWMETKTADLDDARQFARAIRAVYPDKMMAYNLSPSFNWDTTGMTDDQMRAFPEEIGKMGFVFNFMTYGGHQIDGVAAEEFATALRQDGMLALARLQRKMRLVESPYRTPQTLVGGPRSDAALAASSGRTATTKSMGKGSTQHQHLVQTEVPKKLLEEWLALWSEHNQLGETLRVQLRPRRAGGEVLELGIYGVRDDGTHDNGEELLANVLVDPIKDRHGRSILTVRDQNTFAEALRQKRLMTLVHLWLVHRFKAEAVYYVTPTEDNVYQTEKMKSHGIFSNVHEDVGEIVVADVNQTRIEELLAPGREALMRLIRKED</sequence>
<reference evidence="6 7" key="1">
    <citation type="journal article" date="2019" name="Environ. Microbiol.">
        <title>Species interactions and distinct microbial communities in high Arctic permafrost affected cryosols are associated with the CH4 and CO2 gas fluxes.</title>
        <authorList>
            <person name="Altshuler I."/>
            <person name="Hamel J."/>
            <person name="Turney S."/>
            <person name="Magnuson E."/>
            <person name="Levesque R."/>
            <person name="Greer C."/>
            <person name="Whyte L.G."/>
        </authorList>
    </citation>
    <scope>NUCLEOTIDE SEQUENCE [LARGE SCALE GENOMIC DNA]</scope>
    <source>
        <strain evidence="6 7">S5.20</strain>
    </source>
</reference>
<dbReference type="CDD" id="cd00377">
    <property type="entry name" value="ICL_PEPM"/>
    <property type="match status" value="1"/>
</dbReference>
<name>A0A502EHF4_9MYCO</name>
<accession>A0A502EHF4</accession>
<dbReference type="InterPro" id="IPR040442">
    <property type="entry name" value="Pyrv_kinase-like_dom_sf"/>
</dbReference>
<dbReference type="InterPro" id="IPR039556">
    <property type="entry name" value="ICL/PEPM"/>
</dbReference>
<dbReference type="EMBL" id="RCZG01000002">
    <property type="protein sequence ID" value="TPG35761.1"/>
    <property type="molecule type" value="Genomic_DNA"/>
</dbReference>
<evidence type="ECO:0000256" key="4">
    <source>
        <dbReference type="ARBA" id="ARBA00031022"/>
    </source>
</evidence>
<gene>
    <name evidence="6" type="ORF">EAH80_06775</name>
</gene>
<comment type="catalytic activity">
    <reaction evidence="3">
        <text>D-threo-isocitrate = glyoxylate + succinate</text>
        <dbReference type="Rhea" id="RHEA:13245"/>
        <dbReference type="ChEBI" id="CHEBI:15562"/>
        <dbReference type="ChEBI" id="CHEBI:30031"/>
        <dbReference type="ChEBI" id="CHEBI:36655"/>
        <dbReference type="EC" id="4.1.3.1"/>
    </reaction>
</comment>
<dbReference type="Proteomes" id="UP000320095">
    <property type="component" value="Unassembled WGS sequence"/>
</dbReference>
<proteinExistence type="predicted"/>
<evidence type="ECO:0000256" key="2">
    <source>
        <dbReference type="ARBA" id="ARBA00023239"/>
    </source>
</evidence>
<keyword evidence="2 6" id="KW-0456">Lyase</keyword>
<dbReference type="Pfam" id="PF00463">
    <property type="entry name" value="ICL"/>
    <property type="match status" value="2"/>
</dbReference>
<dbReference type="GO" id="GO:0019752">
    <property type="term" value="P:carboxylic acid metabolic process"/>
    <property type="evidence" value="ECO:0007669"/>
    <property type="project" value="InterPro"/>
</dbReference>
<dbReference type="OrthoDB" id="8629576at2"/>
<keyword evidence="7" id="KW-1185">Reference proteome</keyword>
<protein>
    <recommendedName>
        <fullName evidence="1">isocitrate lyase</fullName>
        <ecNumber evidence="1">4.1.3.1</ecNumber>
    </recommendedName>
    <alternativeName>
        <fullName evidence="4">Isocitrase</fullName>
    </alternativeName>
    <alternativeName>
        <fullName evidence="5">Isocitratase</fullName>
    </alternativeName>
</protein>
<dbReference type="InterPro" id="IPR015813">
    <property type="entry name" value="Pyrv/PenolPyrv_kinase-like_dom"/>
</dbReference>
<dbReference type="PANTHER" id="PTHR21631">
    <property type="entry name" value="ISOCITRATE LYASE/MALATE SYNTHASE"/>
    <property type="match status" value="1"/>
</dbReference>
<dbReference type="EC" id="4.1.3.1" evidence="1"/>
<dbReference type="RefSeq" id="WP_140689065.1">
    <property type="nucleotide sequence ID" value="NZ_RCZG01000002.1"/>
</dbReference>
<evidence type="ECO:0000256" key="5">
    <source>
        <dbReference type="ARBA" id="ARBA00031921"/>
    </source>
</evidence>
<evidence type="ECO:0000313" key="7">
    <source>
        <dbReference type="Proteomes" id="UP000320095"/>
    </source>
</evidence>
<comment type="caution">
    <text evidence="6">The sequence shown here is derived from an EMBL/GenBank/DDBJ whole genome shotgun (WGS) entry which is preliminary data.</text>
</comment>
<organism evidence="6 7">
    <name type="scientific">Mycolicibacterium hodleri</name>
    <dbReference type="NCBI Taxonomy" id="49897"/>
    <lineage>
        <taxon>Bacteria</taxon>
        <taxon>Bacillati</taxon>
        <taxon>Actinomycetota</taxon>
        <taxon>Actinomycetes</taxon>
        <taxon>Mycobacteriales</taxon>
        <taxon>Mycobacteriaceae</taxon>
        <taxon>Mycolicibacterium</taxon>
    </lineage>
</organism>
<dbReference type="InterPro" id="IPR006254">
    <property type="entry name" value="Isocitrate_lyase"/>
</dbReference>
<dbReference type="InterPro" id="IPR018523">
    <property type="entry name" value="Isocitrate_lyase_ph_CS"/>
</dbReference>
<evidence type="ECO:0000256" key="1">
    <source>
        <dbReference type="ARBA" id="ARBA00012909"/>
    </source>
</evidence>
<dbReference type="AlphaFoldDB" id="A0A502EHF4"/>
<dbReference type="SUPFAM" id="SSF51621">
    <property type="entry name" value="Phosphoenolpyruvate/pyruvate domain"/>
    <property type="match status" value="1"/>
</dbReference>
<dbReference type="Gene3D" id="1.10.10.850">
    <property type="match status" value="1"/>
</dbReference>
<evidence type="ECO:0000313" key="6">
    <source>
        <dbReference type="EMBL" id="TPG35761.1"/>
    </source>
</evidence>
<evidence type="ECO:0000256" key="3">
    <source>
        <dbReference type="ARBA" id="ARBA00023531"/>
    </source>
</evidence>
<dbReference type="PROSITE" id="PS00161">
    <property type="entry name" value="ISOCITRATE_LYASE"/>
    <property type="match status" value="1"/>
</dbReference>
<dbReference type="GO" id="GO:0004451">
    <property type="term" value="F:isocitrate lyase activity"/>
    <property type="evidence" value="ECO:0007669"/>
    <property type="project" value="UniProtKB-EC"/>
</dbReference>
<dbReference type="PANTHER" id="PTHR21631:SF3">
    <property type="entry name" value="BIFUNCTIONAL GLYOXYLATE CYCLE PROTEIN"/>
    <property type="match status" value="1"/>
</dbReference>